<organism evidence="1 2">
    <name type="scientific">Auriscalpium vulgare</name>
    <dbReference type="NCBI Taxonomy" id="40419"/>
    <lineage>
        <taxon>Eukaryota</taxon>
        <taxon>Fungi</taxon>
        <taxon>Dikarya</taxon>
        <taxon>Basidiomycota</taxon>
        <taxon>Agaricomycotina</taxon>
        <taxon>Agaricomycetes</taxon>
        <taxon>Russulales</taxon>
        <taxon>Auriscalpiaceae</taxon>
        <taxon>Auriscalpium</taxon>
    </lineage>
</organism>
<protein>
    <submittedName>
        <fullName evidence="1">Uncharacterized protein</fullName>
    </submittedName>
</protein>
<sequence length="64" mass="7110">DHLETLALREPEADAPSKRAFSDVVNFLKDHLETLALRDVEERGLGDIAGVISILKDHPDIFSL</sequence>
<reference evidence="1" key="1">
    <citation type="submission" date="2021-02" db="EMBL/GenBank/DDBJ databases">
        <authorList>
            <consortium name="DOE Joint Genome Institute"/>
            <person name="Ahrendt S."/>
            <person name="Looney B.P."/>
            <person name="Miyauchi S."/>
            <person name="Morin E."/>
            <person name="Drula E."/>
            <person name="Courty P.E."/>
            <person name="Chicoki N."/>
            <person name="Fauchery L."/>
            <person name="Kohler A."/>
            <person name="Kuo A."/>
            <person name="Labutti K."/>
            <person name="Pangilinan J."/>
            <person name="Lipzen A."/>
            <person name="Riley R."/>
            <person name="Andreopoulos W."/>
            <person name="He G."/>
            <person name="Johnson J."/>
            <person name="Barry K.W."/>
            <person name="Grigoriev I.V."/>
            <person name="Nagy L."/>
            <person name="Hibbett D."/>
            <person name="Henrissat B."/>
            <person name="Matheny P.B."/>
            <person name="Labbe J."/>
            <person name="Martin F."/>
        </authorList>
    </citation>
    <scope>NUCLEOTIDE SEQUENCE</scope>
    <source>
        <strain evidence="1">FP105234-sp</strain>
    </source>
</reference>
<gene>
    <name evidence="1" type="ORF">FA95DRAFT_1605128</name>
</gene>
<reference evidence="1" key="2">
    <citation type="journal article" date="2022" name="New Phytol.">
        <title>Evolutionary transition to the ectomycorrhizal habit in the genomes of a hyperdiverse lineage of mushroom-forming fungi.</title>
        <authorList>
            <person name="Looney B."/>
            <person name="Miyauchi S."/>
            <person name="Morin E."/>
            <person name="Drula E."/>
            <person name="Courty P.E."/>
            <person name="Kohler A."/>
            <person name="Kuo A."/>
            <person name="LaButti K."/>
            <person name="Pangilinan J."/>
            <person name="Lipzen A."/>
            <person name="Riley R."/>
            <person name="Andreopoulos W."/>
            <person name="He G."/>
            <person name="Johnson J."/>
            <person name="Nolan M."/>
            <person name="Tritt A."/>
            <person name="Barry K.W."/>
            <person name="Grigoriev I.V."/>
            <person name="Nagy L.G."/>
            <person name="Hibbett D."/>
            <person name="Henrissat B."/>
            <person name="Matheny P.B."/>
            <person name="Labbe J."/>
            <person name="Martin F.M."/>
        </authorList>
    </citation>
    <scope>NUCLEOTIDE SEQUENCE</scope>
    <source>
        <strain evidence="1">FP105234-sp</strain>
    </source>
</reference>
<dbReference type="Proteomes" id="UP000814033">
    <property type="component" value="Unassembled WGS sequence"/>
</dbReference>
<evidence type="ECO:0000313" key="2">
    <source>
        <dbReference type="Proteomes" id="UP000814033"/>
    </source>
</evidence>
<dbReference type="EMBL" id="MU275884">
    <property type="protein sequence ID" value="KAI0048632.1"/>
    <property type="molecule type" value="Genomic_DNA"/>
</dbReference>
<accession>A0ACB8RXJ2</accession>
<feature type="non-terminal residue" evidence="1">
    <location>
        <position position="1"/>
    </location>
</feature>
<comment type="caution">
    <text evidence="1">The sequence shown here is derived from an EMBL/GenBank/DDBJ whole genome shotgun (WGS) entry which is preliminary data.</text>
</comment>
<evidence type="ECO:0000313" key="1">
    <source>
        <dbReference type="EMBL" id="KAI0048632.1"/>
    </source>
</evidence>
<proteinExistence type="predicted"/>
<name>A0ACB8RXJ2_9AGAM</name>
<keyword evidence="2" id="KW-1185">Reference proteome</keyword>